<feature type="domain" description="DUF218" evidence="9">
    <location>
        <begin position="69"/>
        <end position="188"/>
    </location>
</feature>
<evidence type="ECO:0000256" key="7">
    <source>
        <dbReference type="ARBA" id="ARBA00037355"/>
    </source>
</evidence>
<evidence type="ECO:0000256" key="5">
    <source>
        <dbReference type="ARBA" id="ARBA00022989"/>
    </source>
</evidence>
<gene>
    <name evidence="10" type="primary">sanA</name>
    <name evidence="10" type="ORF">NCTC4191_00899</name>
</gene>
<comment type="subcellular location">
    <subcellularLocation>
        <location evidence="1">Cell inner membrane</location>
        <topology evidence="1">Single-pass membrane protein</topology>
    </subcellularLocation>
</comment>
<comment type="function">
    <text evidence="7">Participates in the barrier function of the cell envelope.</text>
</comment>
<dbReference type="CDD" id="cd06259">
    <property type="entry name" value="YdcF-like"/>
    <property type="match status" value="1"/>
</dbReference>
<dbReference type="Pfam" id="PF02698">
    <property type="entry name" value="DUF218"/>
    <property type="match status" value="1"/>
</dbReference>
<reference evidence="10 11" key="1">
    <citation type="submission" date="2018-06" db="EMBL/GenBank/DDBJ databases">
        <authorList>
            <consortium name="Pathogen Informatics"/>
            <person name="Doyle S."/>
        </authorList>
    </citation>
    <scope>NUCLEOTIDE SEQUENCE [LARGE SCALE GENOMIC DNA]</scope>
    <source>
        <strain evidence="10 11">NCTC4191</strain>
    </source>
</reference>
<keyword evidence="2" id="KW-1003">Cell membrane</keyword>
<dbReference type="PANTHER" id="PTHR30336:SF0">
    <property type="entry name" value="PROTEIN SANA"/>
    <property type="match status" value="1"/>
</dbReference>
<keyword evidence="6 8" id="KW-0472">Membrane</keyword>
<dbReference type="InterPro" id="IPR051599">
    <property type="entry name" value="Cell_Envelope_Assoc"/>
</dbReference>
<accession>A0A380TVI5</accession>
<evidence type="ECO:0000313" key="10">
    <source>
        <dbReference type="EMBL" id="SUT92650.1"/>
    </source>
</evidence>
<sequence>MELTQATESLPKSSLWKRCLLICPRIALVSFGIVFLLSITVFVIDYATGIYVKDNIYTDIEKLPKHRNAVVLGTSKFYAKGTPNLYYKYRLEAAVQLINQGKAKTLLVSGDNKTPYYNEPKVMLNDLYKMGIPKNMIEQDFAGYRTLDSIVRASKVYKLEPFIIVSQQFHCERALFIAKYHNINAVCFAAKYPEGHIKVRLREFLARIGMIWDFLVWTKPETLDKVKSK</sequence>
<evidence type="ECO:0000256" key="3">
    <source>
        <dbReference type="ARBA" id="ARBA00022519"/>
    </source>
</evidence>
<organism evidence="10 11">
    <name type="scientific">Actinobacillus lignieresii</name>
    <dbReference type="NCBI Taxonomy" id="720"/>
    <lineage>
        <taxon>Bacteria</taxon>
        <taxon>Pseudomonadati</taxon>
        <taxon>Pseudomonadota</taxon>
        <taxon>Gammaproteobacteria</taxon>
        <taxon>Pasteurellales</taxon>
        <taxon>Pasteurellaceae</taxon>
        <taxon>Actinobacillus</taxon>
    </lineage>
</organism>
<evidence type="ECO:0000256" key="1">
    <source>
        <dbReference type="ARBA" id="ARBA00004377"/>
    </source>
</evidence>
<name>A0A380TVI5_ACTLI</name>
<proteinExistence type="predicted"/>
<dbReference type="Proteomes" id="UP000254253">
    <property type="component" value="Unassembled WGS sequence"/>
</dbReference>
<evidence type="ECO:0000256" key="8">
    <source>
        <dbReference type="SAM" id="Phobius"/>
    </source>
</evidence>
<dbReference type="GO" id="GO:0005886">
    <property type="term" value="C:plasma membrane"/>
    <property type="evidence" value="ECO:0007669"/>
    <property type="project" value="UniProtKB-SubCell"/>
</dbReference>
<protein>
    <submittedName>
        <fullName evidence="10">SanA protein</fullName>
    </submittedName>
</protein>
<keyword evidence="5 8" id="KW-1133">Transmembrane helix</keyword>
<evidence type="ECO:0000256" key="6">
    <source>
        <dbReference type="ARBA" id="ARBA00023136"/>
    </source>
</evidence>
<evidence type="ECO:0000313" key="11">
    <source>
        <dbReference type="Proteomes" id="UP000254253"/>
    </source>
</evidence>
<evidence type="ECO:0000256" key="4">
    <source>
        <dbReference type="ARBA" id="ARBA00022692"/>
    </source>
</evidence>
<dbReference type="InterPro" id="IPR003848">
    <property type="entry name" value="DUF218"/>
</dbReference>
<keyword evidence="3" id="KW-0997">Cell inner membrane</keyword>
<dbReference type="EMBL" id="UFRN01000002">
    <property type="protein sequence ID" value="SUT92650.1"/>
    <property type="molecule type" value="Genomic_DNA"/>
</dbReference>
<dbReference type="AlphaFoldDB" id="A0A380TVI5"/>
<dbReference type="RefSeq" id="WP_115590386.1">
    <property type="nucleotide sequence ID" value="NZ_UFRN01000002.1"/>
</dbReference>
<feature type="transmembrane region" description="Helical" evidence="8">
    <location>
        <begin position="20"/>
        <end position="44"/>
    </location>
</feature>
<keyword evidence="11" id="KW-1185">Reference proteome</keyword>
<keyword evidence="4 8" id="KW-0812">Transmembrane</keyword>
<evidence type="ECO:0000259" key="9">
    <source>
        <dbReference type="Pfam" id="PF02698"/>
    </source>
</evidence>
<dbReference type="PANTHER" id="PTHR30336">
    <property type="entry name" value="INNER MEMBRANE PROTEIN, PROBABLE PERMEASE"/>
    <property type="match status" value="1"/>
</dbReference>
<evidence type="ECO:0000256" key="2">
    <source>
        <dbReference type="ARBA" id="ARBA00022475"/>
    </source>
</evidence>